<feature type="transmembrane region" description="Helical" evidence="6">
    <location>
        <begin position="61"/>
        <end position="81"/>
    </location>
</feature>
<dbReference type="RefSeq" id="XP_024501405.1">
    <property type="nucleotide sequence ID" value="XM_024647314.1"/>
</dbReference>
<evidence type="ECO:0000256" key="4">
    <source>
        <dbReference type="ARBA" id="ARBA00022989"/>
    </source>
</evidence>
<feature type="transmembrane region" description="Helical" evidence="6">
    <location>
        <begin position="151"/>
        <end position="170"/>
    </location>
</feature>
<dbReference type="STRING" id="34506.A0A090MUH3"/>
<keyword evidence="4 6" id="KW-1133">Transmembrane helix</keyword>
<protein>
    <recommendedName>
        <fullName evidence="6">Golgi apparatus membrane protein TVP23 homolog</fullName>
    </recommendedName>
</protein>
<dbReference type="Proteomes" id="UP000035682">
    <property type="component" value="Unplaced"/>
</dbReference>
<sequence>MATPFDQNMTIGGQNYGNTSASTASLIESWKKLKHPWVSLAHVVCRISPILFYVFSNLLQTGFIIQMVTFLVLITLDFWIVKNISGRLLVGLRWWAQTDDEGKTKWVYEQAENTSLYDPIESKLFWGVLFLAPIMWGFFVIVDFFTFKWVWMILAGMGFVMSSINAYGYIKCRWTSTSEITNYFSKIALLSLLRRNYQQPPAPQKPTEIV</sequence>
<evidence type="ECO:0000256" key="6">
    <source>
        <dbReference type="RuleBase" id="RU361206"/>
    </source>
</evidence>
<gene>
    <name evidence="7 9 10" type="ORF">SRAE_1000047700</name>
</gene>
<comment type="subcellular location">
    <subcellularLocation>
        <location evidence="1 6">Membrane</location>
        <topology evidence="1 6">Multi-pass membrane protein</topology>
    </subcellularLocation>
</comment>
<dbReference type="PANTHER" id="PTHR13019:SF25">
    <property type="entry name" value="GOLGI APPARATUS MEMBRANE PROTEIN TVP23 HOMOLOG"/>
    <property type="match status" value="1"/>
</dbReference>
<reference evidence="9" key="2">
    <citation type="submission" date="2020-12" db="UniProtKB">
        <authorList>
            <consortium name="WormBaseParasite"/>
        </authorList>
    </citation>
    <scope>IDENTIFICATION</scope>
</reference>
<evidence type="ECO:0000313" key="9">
    <source>
        <dbReference type="WBParaSite" id="SRAE_1000047700.1"/>
    </source>
</evidence>
<dbReference type="OMA" id="FEWMIVA"/>
<keyword evidence="8" id="KW-1185">Reference proteome</keyword>
<dbReference type="Pfam" id="PF05832">
    <property type="entry name" value="DUF846"/>
    <property type="match status" value="1"/>
</dbReference>
<evidence type="ECO:0000313" key="8">
    <source>
        <dbReference type="Proteomes" id="UP000035682"/>
    </source>
</evidence>
<accession>A0A090MUH3</accession>
<dbReference type="PANTHER" id="PTHR13019">
    <property type="entry name" value="GOLGI APPARATUS MEMBRANE PROTEIN TVP23"/>
    <property type="match status" value="1"/>
</dbReference>
<dbReference type="GO" id="GO:0016192">
    <property type="term" value="P:vesicle-mediated transport"/>
    <property type="evidence" value="ECO:0007669"/>
    <property type="project" value="TreeGrafter"/>
</dbReference>
<evidence type="ECO:0000313" key="10">
    <source>
        <dbReference type="WormBase" id="SRAE_1000047700"/>
    </source>
</evidence>
<evidence type="ECO:0000256" key="1">
    <source>
        <dbReference type="ARBA" id="ARBA00004141"/>
    </source>
</evidence>
<dbReference type="GO" id="GO:0000139">
    <property type="term" value="C:Golgi membrane"/>
    <property type="evidence" value="ECO:0007669"/>
    <property type="project" value="TreeGrafter"/>
</dbReference>
<feature type="transmembrane region" description="Helical" evidence="6">
    <location>
        <begin position="124"/>
        <end position="145"/>
    </location>
</feature>
<dbReference type="CTD" id="36374568"/>
<name>A0A090MUH3_STRRB</name>
<keyword evidence="3 6" id="KW-0812">Transmembrane</keyword>
<evidence type="ECO:0000256" key="2">
    <source>
        <dbReference type="ARBA" id="ARBA00005467"/>
    </source>
</evidence>
<organism evidence="7">
    <name type="scientific">Strongyloides ratti</name>
    <name type="common">Parasitic roundworm</name>
    <dbReference type="NCBI Taxonomy" id="34506"/>
    <lineage>
        <taxon>Eukaryota</taxon>
        <taxon>Metazoa</taxon>
        <taxon>Ecdysozoa</taxon>
        <taxon>Nematoda</taxon>
        <taxon>Chromadorea</taxon>
        <taxon>Rhabditida</taxon>
        <taxon>Tylenchina</taxon>
        <taxon>Panagrolaimomorpha</taxon>
        <taxon>Strongyloidoidea</taxon>
        <taxon>Strongyloididae</taxon>
        <taxon>Strongyloides</taxon>
    </lineage>
</organism>
<reference evidence="7 8" key="1">
    <citation type="submission" date="2014-09" db="EMBL/GenBank/DDBJ databases">
        <authorList>
            <person name="Martin A.A."/>
        </authorList>
    </citation>
    <scope>NUCLEOTIDE SEQUENCE</scope>
    <source>
        <strain evidence="8">ED321</strain>
        <strain evidence="7">ED321 Heterogonic</strain>
    </source>
</reference>
<dbReference type="GeneID" id="36374568"/>
<dbReference type="GO" id="GO:0009306">
    <property type="term" value="P:protein secretion"/>
    <property type="evidence" value="ECO:0007669"/>
    <property type="project" value="TreeGrafter"/>
</dbReference>
<keyword evidence="5 6" id="KW-0472">Membrane</keyword>
<dbReference type="AlphaFoldDB" id="A0A090MUH3"/>
<evidence type="ECO:0000256" key="3">
    <source>
        <dbReference type="ARBA" id="ARBA00022692"/>
    </source>
</evidence>
<evidence type="ECO:0000256" key="5">
    <source>
        <dbReference type="ARBA" id="ARBA00023136"/>
    </source>
</evidence>
<dbReference type="WBParaSite" id="SRAE_1000047700.1">
    <property type="protein sequence ID" value="SRAE_1000047700.1"/>
    <property type="gene ID" value="WBGene00257073"/>
</dbReference>
<dbReference type="EMBL" id="LN609528">
    <property type="protein sequence ID" value="CEF62203.1"/>
    <property type="molecule type" value="Genomic_DNA"/>
</dbReference>
<evidence type="ECO:0000313" key="7">
    <source>
        <dbReference type="EMBL" id="CEF62203.1"/>
    </source>
</evidence>
<comment type="similarity">
    <text evidence="2 6">Belongs to the TVP23 family.</text>
</comment>
<dbReference type="InterPro" id="IPR008564">
    <property type="entry name" value="TVP23-like"/>
</dbReference>
<dbReference type="WormBase" id="SRAE_1000047700">
    <property type="protein sequence ID" value="SRP10196"/>
    <property type="gene ID" value="WBGene00257073"/>
</dbReference>
<proteinExistence type="inferred from homology"/>
<dbReference type="OrthoDB" id="2151161at2759"/>